<dbReference type="PANTHER" id="PTHR44068">
    <property type="entry name" value="ZGC:194242"/>
    <property type="match status" value="1"/>
</dbReference>
<gene>
    <name evidence="2" type="ORF">GJR99_10805</name>
</gene>
<keyword evidence="2" id="KW-0808">Transferase</keyword>
<dbReference type="GO" id="GO:0008168">
    <property type="term" value="F:methyltransferase activity"/>
    <property type="evidence" value="ECO:0007669"/>
    <property type="project" value="UniProtKB-KW"/>
</dbReference>
<dbReference type="EMBL" id="WKJQ01000001">
    <property type="protein sequence ID" value="MRW97056.1"/>
    <property type="molecule type" value="Genomic_DNA"/>
</dbReference>
<keyword evidence="3" id="KW-1185">Reference proteome</keyword>
<dbReference type="RefSeq" id="WP_151112029.1">
    <property type="nucleotide sequence ID" value="NZ_WKJQ01000001.1"/>
</dbReference>
<reference evidence="2 3" key="1">
    <citation type="submission" date="2019-11" db="EMBL/GenBank/DDBJ databases">
        <title>Whole genome sequence of Haloferax sp. MBLA0078.</title>
        <authorList>
            <person name="Seo M.-J."/>
            <person name="Cho E.-S."/>
        </authorList>
    </citation>
    <scope>NUCLEOTIDE SEQUENCE [LARGE SCALE GENOMIC DNA]</scope>
    <source>
        <strain evidence="2 3">MBLA0078</strain>
    </source>
</reference>
<comment type="caution">
    <text evidence="2">The sequence shown here is derived from an EMBL/GenBank/DDBJ whole genome shotgun (WGS) entry which is preliminary data.</text>
</comment>
<sequence>MTEQRRTVRDGYDTLAEEYLDRRNDDPEWVLSELTDRLEPGDSVLDAGCGQGVPVTNTLTVDFDTVGLDFSRSQLRLARTNVSGARFVQGDMTALPFEDDSFDAICAFYSLIHIPTDEHEQVISEFARVLRPGNYLLATVGDDAWEGSNPDWLGTDVEMQWSFPSIEETFETLNRVGFEVVEQFVVDDELGSDHPFVLAQYDPD</sequence>
<feature type="domain" description="Methyltransferase" evidence="1">
    <location>
        <begin position="44"/>
        <end position="133"/>
    </location>
</feature>
<accession>A0A6A8GAE3</accession>
<proteinExistence type="predicted"/>
<dbReference type="AlphaFoldDB" id="A0A6A8GAE3"/>
<dbReference type="Proteomes" id="UP000443423">
    <property type="component" value="Unassembled WGS sequence"/>
</dbReference>
<dbReference type="InterPro" id="IPR029063">
    <property type="entry name" value="SAM-dependent_MTases_sf"/>
</dbReference>
<name>A0A6A8GAE3_9EURY</name>
<protein>
    <submittedName>
        <fullName evidence="2">Methyltransferase domain-containing protein</fullName>
    </submittedName>
</protein>
<dbReference type="PANTHER" id="PTHR44068:SF11">
    <property type="entry name" value="GERANYL DIPHOSPHATE 2-C-METHYLTRANSFERASE"/>
    <property type="match status" value="1"/>
</dbReference>
<dbReference type="CDD" id="cd02440">
    <property type="entry name" value="AdoMet_MTases"/>
    <property type="match status" value="1"/>
</dbReference>
<dbReference type="InterPro" id="IPR041698">
    <property type="entry name" value="Methyltransf_25"/>
</dbReference>
<organism evidence="2 3">
    <name type="scientific">Haloferax marinum</name>
    <dbReference type="NCBI Taxonomy" id="2666143"/>
    <lineage>
        <taxon>Archaea</taxon>
        <taxon>Methanobacteriati</taxon>
        <taxon>Methanobacteriota</taxon>
        <taxon>Stenosarchaea group</taxon>
        <taxon>Halobacteria</taxon>
        <taxon>Halobacteriales</taxon>
        <taxon>Haloferacaceae</taxon>
        <taxon>Haloferax</taxon>
    </lineage>
</organism>
<keyword evidence="2" id="KW-0489">Methyltransferase</keyword>
<dbReference type="SUPFAM" id="SSF53335">
    <property type="entry name" value="S-adenosyl-L-methionine-dependent methyltransferases"/>
    <property type="match status" value="1"/>
</dbReference>
<evidence type="ECO:0000313" key="2">
    <source>
        <dbReference type="EMBL" id="MRW97056.1"/>
    </source>
</evidence>
<evidence type="ECO:0000259" key="1">
    <source>
        <dbReference type="Pfam" id="PF13649"/>
    </source>
</evidence>
<dbReference type="GO" id="GO:0032259">
    <property type="term" value="P:methylation"/>
    <property type="evidence" value="ECO:0007669"/>
    <property type="project" value="UniProtKB-KW"/>
</dbReference>
<dbReference type="OrthoDB" id="8915at2157"/>
<dbReference type="InterPro" id="IPR050447">
    <property type="entry name" value="Erg6_SMT_methyltransf"/>
</dbReference>
<evidence type="ECO:0000313" key="3">
    <source>
        <dbReference type="Proteomes" id="UP000443423"/>
    </source>
</evidence>
<dbReference type="Gene3D" id="3.40.50.150">
    <property type="entry name" value="Vaccinia Virus protein VP39"/>
    <property type="match status" value="1"/>
</dbReference>
<dbReference type="Pfam" id="PF13649">
    <property type="entry name" value="Methyltransf_25"/>
    <property type="match status" value="1"/>
</dbReference>